<dbReference type="AlphaFoldDB" id="A0A0M0LC15"/>
<dbReference type="Pfam" id="PF13157">
    <property type="entry name" value="Enas"/>
    <property type="match status" value="1"/>
</dbReference>
<dbReference type="PATRIC" id="fig|284581.3.peg.1636"/>
<protein>
    <recommendedName>
        <fullName evidence="1">Endospore appendages core domain-containing protein</fullName>
    </recommendedName>
</protein>
<feature type="domain" description="Endospore appendages core" evidence="1">
    <location>
        <begin position="34"/>
        <end position="132"/>
    </location>
</feature>
<reference evidence="3" key="1">
    <citation type="submission" date="2015-08" db="EMBL/GenBank/DDBJ databases">
        <title>Fjat-14210 dsm16467.</title>
        <authorList>
            <person name="Liu B."/>
            <person name="Wang J."/>
            <person name="Zhu Y."/>
            <person name="Liu G."/>
            <person name="Chen Q."/>
            <person name="Chen Z."/>
            <person name="Lan J."/>
            <person name="Che J."/>
            <person name="Ge C."/>
            <person name="Shi H."/>
            <person name="Pan Z."/>
            <person name="Liu X."/>
        </authorList>
    </citation>
    <scope>NUCLEOTIDE SEQUENCE [LARGE SCALE GENOMIC DNA]</scope>
    <source>
        <strain evidence="3">DSM 16467</strain>
    </source>
</reference>
<sequence length="272" mass="30922">MPENQSVERAISVEVITDWIQKEVEVKQKERLNRYVIITDQLCSNFSIQAFDESPYIIWESKNTGDISGTLTLSIQQDTNEPIILWINDKPASHIKSGTISLTLHHVYKLQLHKQRGTAYKGRFDFQYHYSIPAYNVDFRYKATCTIAKDAITIKPLTSSLQRSCFSTVHDHACTLDKVAFHISGCANLMFKTVSGGTFVFKWPFEELVTAWLLASNEGKVECEVTSIECEIHVVEDHCDYVTIYLVINLCINMLSVKQTIISILSSSTSPR</sequence>
<accession>A0A0M0LC15</accession>
<keyword evidence="3" id="KW-1185">Reference proteome</keyword>
<comment type="caution">
    <text evidence="2">The sequence shown here is derived from an EMBL/GenBank/DDBJ whole genome shotgun (WGS) entry which is preliminary data.</text>
</comment>
<name>A0A0M0LC15_9BACI</name>
<organism evidence="2 3">
    <name type="scientific">Priestia koreensis</name>
    <dbReference type="NCBI Taxonomy" id="284581"/>
    <lineage>
        <taxon>Bacteria</taxon>
        <taxon>Bacillati</taxon>
        <taxon>Bacillota</taxon>
        <taxon>Bacilli</taxon>
        <taxon>Bacillales</taxon>
        <taxon>Bacillaceae</taxon>
        <taxon>Priestia</taxon>
    </lineage>
</organism>
<proteinExistence type="predicted"/>
<dbReference type="RefSeq" id="WP_053400164.1">
    <property type="nucleotide sequence ID" value="NZ_LILC01000004.1"/>
</dbReference>
<evidence type="ECO:0000313" key="3">
    <source>
        <dbReference type="Proteomes" id="UP000037558"/>
    </source>
</evidence>
<dbReference type="EMBL" id="LILC01000004">
    <property type="protein sequence ID" value="KOO48599.1"/>
    <property type="molecule type" value="Genomic_DNA"/>
</dbReference>
<evidence type="ECO:0000313" key="2">
    <source>
        <dbReference type="EMBL" id="KOO48599.1"/>
    </source>
</evidence>
<gene>
    <name evidence="2" type="ORF">AMD01_04220</name>
</gene>
<dbReference type="Proteomes" id="UP000037558">
    <property type="component" value="Unassembled WGS sequence"/>
</dbReference>
<evidence type="ECO:0000259" key="1">
    <source>
        <dbReference type="Pfam" id="PF13157"/>
    </source>
</evidence>
<dbReference type="InterPro" id="IPR025055">
    <property type="entry name" value="Ena_core"/>
</dbReference>
<dbReference type="STRING" id="284581.AMD01_04220"/>